<evidence type="ECO:0000256" key="9">
    <source>
        <dbReference type="SAM" id="MobiDB-lite"/>
    </source>
</evidence>
<dbReference type="GO" id="GO:0061631">
    <property type="term" value="F:ubiquitin conjugating enzyme activity"/>
    <property type="evidence" value="ECO:0007669"/>
    <property type="project" value="UniProtKB-EC"/>
</dbReference>
<dbReference type="FunFam" id="3.10.110.10:FF:000101">
    <property type="entry name" value="Ubiquitin-conjugating enzyme E2 D2"/>
    <property type="match status" value="1"/>
</dbReference>
<feature type="active site" description="Glycyl thioester intermediate" evidence="7">
    <location>
        <position position="94"/>
    </location>
</feature>
<evidence type="ECO:0000256" key="7">
    <source>
        <dbReference type="PROSITE-ProRule" id="PRU10133"/>
    </source>
</evidence>
<comment type="caution">
    <text evidence="11">The sequence shown here is derived from an EMBL/GenBank/DDBJ whole genome shotgun (WGS) entry which is preliminary data.</text>
</comment>
<dbReference type="AlphaFoldDB" id="A0A5J4VR96"/>
<comment type="catalytic activity">
    <reaction evidence="1">
        <text>S-ubiquitinyl-[E1 ubiquitin-activating enzyme]-L-cysteine + [E2 ubiquitin-conjugating enzyme]-L-cysteine = [E1 ubiquitin-activating enzyme]-L-cysteine + S-ubiquitinyl-[E2 ubiquitin-conjugating enzyme]-L-cysteine.</text>
        <dbReference type="EC" id="2.3.2.23"/>
    </reaction>
</comment>
<dbReference type="Gene3D" id="3.10.110.10">
    <property type="entry name" value="Ubiquitin Conjugating Enzyme"/>
    <property type="match status" value="1"/>
</dbReference>
<evidence type="ECO:0000256" key="1">
    <source>
        <dbReference type="ARBA" id="ARBA00000485"/>
    </source>
</evidence>
<dbReference type="SUPFAM" id="SSF54495">
    <property type="entry name" value="UBC-like"/>
    <property type="match status" value="1"/>
</dbReference>
<evidence type="ECO:0000259" key="10">
    <source>
        <dbReference type="PROSITE" id="PS50127"/>
    </source>
</evidence>
<reference evidence="11 12" key="1">
    <citation type="submission" date="2019-03" db="EMBL/GenBank/DDBJ databases">
        <title>Single cell metagenomics reveals metabolic interactions within the superorganism composed of flagellate Streblomastix strix and complex community of Bacteroidetes bacteria on its surface.</title>
        <authorList>
            <person name="Treitli S.C."/>
            <person name="Kolisko M."/>
            <person name="Husnik F."/>
            <person name="Keeling P."/>
            <person name="Hampl V."/>
        </authorList>
    </citation>
    <scope>NUCLEOTIDE SEQUENCE [LARGE SCALE GENOMIC DNA]</scope>
    <source>
        <strain evidence="11">ST1C</strain>
    </source>
</reference>
<evidence type="ECO:0000313" key="11">
    <source>
        <dbReference type="EMBL" id="KAA6385065.1"/>
    </source>
</evidence>
<feature type="region of interest" description="Disordered" evidence="9">
    <location>
        <begin position="140"/>
        <end position="159"/>
    </location>
</feature>
<dbReference type="PANTHER" id="PTHR24068">
    <property type="entry name" value="UBIQUITIN-CONJUGATING ENZYME E2"/>
    <property type="match status" value="1"/>
</dbReference>
<sequence>MSKLKKVSTATSKRIQQELVEITLDPPENVQAAPKGDDLLEWTSTIKGPPNSPYAGGTFAIDISFPTDYPFHAPKCTFKTKIYHCNINSQGAICLDLLKDNWSPAMTISKVLLSITLLLQQPNPKDPLVPAIAQELLKSRDDHDKKARDWTKRYAQEKE</sequence>
<dbReference type="EMBL" id="SNRW01005443">
    <property type="protein sequence ID" value="KAA6385065.1"/>
    <property type="molecule type" value="Genomic_DNA"/>
</dbReference>
<keyword evidence="5 8" id="KW-0833">Ubl conjugation pathway</keyword>
<keyword evidence="3" id="KW-0808">Transferase</keyword>
<accession>A0A5J4VR96</accession>
<keyword evidence="6 8" id="KW-0067">ATP-binding</keyword>
<dbReference type="PROSITE" id="PS50127">
    <property type="entry name" value="UBC_2"/>
    <property type="match status" value="1"/>
</dbReference>
<evidence type="ECO:0000256" key="4">
    <source>
        <dbReference type="ARBA" id="ARBA00022741"/>
    </source>
</evidence>
<organism evidence="11 12">
    <name type="scientific">Streblomastix strix</name>
    <dbReference type="NCBI Taxonomy" id="222440"/>
    <lineage>
        <taxon>Eukaryota</taxon>
        <taxon>Metamonada</taxon>
        <taxon>Preaxostyla</taxon>
        <taxon>Oxymonadida</taxon>
        <taxon>Streblomastigidae</taxon>
        <taxon>Streblomastix</taxon>
    </lineage>
</organism>
<comment type="pathway">
    <text evidence="2">Protein modification; protein ubiquitination.</text>
</comment>
<dbReference type="InterPro" id="IPR023313">
    <property type="entry name" value="UBQ-conjugating_AS"/>
</dbReference>
<dbReference type="Proteomes" id="UP000324800">
    <property type="component" value="Unassembled WGS sequence"/>
</dbReference>
<dbReference type="Pfam" id="PF00179">
    <property type="entry name" value="UQ_con"/>
    <property type="match status" value="1"/>
</dbReference>
<dbReference type="SMART" id="SM00212">
    <property type="entry name" value="UBCc"/>
    <property type="match status" value="1"/>
</dbReference>
<evidence type="ECO:0000256" key="6">
    <source>
        <dbReference type="ARBA" id="ARBA00022840"/>
    </source>
</evidence>
<dbReference type="OrthoDB" id="7851174at2759"/>
<comment type="similarity">
    <text evidence="8">Belongs to the ubiquitin-conjugating enzyme family.</text>
</comment>
<proteinExistence type="inferred from homology"/>
<dbReference type="InterPro" id="IPR000608">
    <property type="entry name" value="UBC"/>
</dbReference>
<dbReference type="InterPro" id="IPR016135">
    <property type="entry name" value="UBQ-conjugating_enzyme/RWD"/>
</dbReference>
<keyword evidence="4 8" id="KW-0547">Nucleotide-binding</keyword>
<evidence type="ECO:0000256" key="2">
    <source>
        <dbReference type="ARBA" id="ARBA00004906"/>
    </source>
</evidence>
<protein>
    <submittedName>
        <fullName evidence="11">Putative Ubiquitin-conjugating enzyme E2 E1</fullName>
    </submittedName>
</protein>
<dbReference type="PROSITE" id="PS00183">
    <property type="entry name" value="UBC_1"/>
    <property type="match status" value="1"/>
</dbReference>
<dbReference type="GO" id="GO:0005524">
    <property type="term" value="F:ATP binding"/>
    <property type="evidence" value="ECO:0007669"/>
    <property type="project" value="UniProtKB-UniRule"/>
</dbReference>
<name>A0A5J4VR96_9EUKA</name>
<evidence type="ECO:0000313" key="12">
    <source>
        <dbReference type="Proteomes" id="UP000324800"/>
    </source>
</evidence>
<gene>
    <name evidence="11" type="ORF">EZS28_019408</name>
</gene>
<evidence type="ECO:0000256" key="3">
    <source>
        <dbReference type="ARBA" id="ARBA00022679"/>
    </source>
</evidence>
<evidence type="ECO:0000256" key="8">
    <source>
        <dbReference type="RuleBase" id="RU362109"/>
    </source>
</evidence>
<evidence type="ECO:0000256" key="5">
    <source>
        <dbReference type="ARBA" id="ARBA00022786"/>
    </source>
</evidence>
<feature type="domain" description="UBC core" evidence="10">
    <location>
        <begin position="10"/>
        <end position="156"/>
    </location>
</feature>